<feature type="binding site" evidence="8">
    <location>
        <position position="416"/>
    </location>
    <ligand>
        <name>Zn(2+)</name>
        <dbReference type="ChEBI" id="CHEBI:29105"/>
    </ligand>
</feature>
<feature type="active site" description="Proton acceptor" evidence="8">
    <location>
        <position position="323"/>
    </location>
</feature>
<dbReference type="EC" id="1.1.1.23" evidence="3 8"/>
<comment type="catalytic activity">
    <reaction evidence="7 8">
        <text>L-histidinol + 2 NAD(+) + H2O = L-histidine + 2 NADH + 3 H(+)</text>
        <dbReference type="Rhea" id="RHEA:20641"/>
        <dbReference type="ChEBI" id="CHEBI:15377"/>
        <dbReference type="ChEBI" id="CHEBI:15378"/>
        <dbReference type="ChEBI" id="CHEBI:57540"/>
        <dbReference type="ChEBI" id="CHEBI:57595"/>
        <dbReference type="ChEBI" id="CHEBI:57699"/>
        <dbReference type="ChEBI" id="CHEBI:57945"/>
        <dbReference type="EC" id="1.1.1.23"/>
    </reaction>
</comment>
<proteinExistence type="inferred from homology"/>
<comment type="pathway">
    <text evidence="8">Amino-acid biosynthesis; L-histidine biosynthesis; L-histidine from 5-phospho-alpha-D-ribose 1-diphosphate: step 9/9.</text>
</comment>
<keyword evidence="5 8" id="KW-0862">Zinc</keyword>
<sequence>MLEILSINQKSEKLESIISRTNLPTVEITKSVEKILLNVKENGDEAVRQYSLIYDEVKLKSFEVSEDEFNEALEQTDENLINALIEAKKNIETYHEKQLQDGYKINEKNSYVQQLINPIERVGVYIPGGKAAYPSTVLMNVIPAKIAGVNEIVIVTPPNKEGKIKPSILVAAKLAGATKVLKIGGAQAIGALAFGTETIEKVDKIVGPGNIYVALAKKSVSGIVGIDMVAGPTEVVILADETANPRFIAADLMAQAEHDEMASSIVITNSEEFAQKIQQEIPNLLEEQPRKEIIQSSFENYGAIIVVKTIKEGIELVNKLAPEHLELMIKKPESFVHKIKNAGAIFLGDYTPEPVGDYFAGTNHTLPTSGTARFTSPLNVNDFQKKTSVVYYNKAALREARKHIELIAEEEGLFGHGKAISIRFEEDSK</sequence>
<evidence type="ECO:0000256" key="1">
    <source>
        <dbReference type="ARBA" id="ARBA00003850"/>
    </source>
</evidence>
<dbReference type="InterPro" id="IPR012131">
    <property type="entry name" value="Hstdl_DH"/>
</dbReference>
<keyword evidence="6 8" id="KW-0560">Oxidoreductase</keyword>
<dbReference type="EMBL" id="CP096034">
    <property type="protein sequence ID" value="UPM52954.1"/>
    <property type="molecule type" value="Genomic_DNA"/>
</dbReference>
<keyword evidence="8" id="KW-0368">Histidine biosynthesis</keyword>
<gene>
    <name evidence="8 11" type="primary">hisD</name>
    <name evidence="11" type="ORF">MY490_14105</name>
</gene>
<feature type="binding site" evidence="8">
    <location>
        <position position="357"/>
    </location>
    <ligand>
        <name>Zn(2+)</name>
        <dbReference type="ChEBI" id="CHEBI:29105"/>
    </ligand>
</feature>
<evidence type="ECO:0000256" key="3">
    <source>
        <dbReference type="ARBA" id="ARBA00012965"/>
    </source>
</evidence>
<feature type="binding site" evidence="8">
    <location>
        <position position="125"/>
    </location>
    <ligand>
        <name>NAD(+)</name>
        <dbReference type="ChEBI" id="CHEBI:57540"/>
    </ligand>
</feature>
<evidence type="ECO:0000256" key="6">
    <source>
        <dbReference type="ARBA" id="ARBA00023002"/>
    </source>
</evidence>
<feature type="binding site" evidence="8">
    <location>
        <position position="258"/>
    </location>
    <ligand>
        <name>Zn(2+)</name>
        <dbReference type="ChEBI" id="CHEBI:29105"/>
    </ligand>
</feature>
<evidence type="ECO:0000256" key="7">
    <source>
        <dbReference type="ARBA" id="ARBA00049489"/>
    </source>
</evidence>
<dbReference type="PANTHER" id="PTHR21256">
    <property type="entry name" value="HISTIDINOL DEHYDROGENASE HDH"/>
    <property type="match status" value="1"/>
</dbReference>
<protein>
    <recommendedName>
        <fullName evidence="3 8">Histidinol dehydrogenase</fullName>
        <shortName evidence="8">HDH</shortName>
        <ecNumber evidence="3 8">1.1.1.23</ecNumber>
    </recommendedName>
</protein>
<feature type="binding site" evidence="8">
    <location>
        <position position="255"/>
    </location>
    <ligand>
        <name>substrate</name>
    </ligand>
</feature>
<feature type="binding site" evidence="8">
    <location>
        <position position="187"/>
    </location>
    <ligand>
        <name>NAD(+)</name>
        <dbReference type="ChEBI" id="CHEBI:57540"/>
    </ligand>
</feature>
<feature type="binding site" evidence="8">
    <location>
        <position position="411"/>
    </location>
    <ligand>
        <name>substrate</name>
    </ligand>
</feature>
<evidence type="ECO:0000313" key="12">
    <source>
        <dbReference type="Proteomes" id="UP000830639"/>
    </source>
</evidence>
<dbReference type="InterPro" id="IPR022695">
    <property type="entry name" value="Histidinol_DH_monofunct"/>
</dbReference>
<dbReference type="Proteomes" id="UP000830639">
    <property type="component" value="Chromosome"/>
</dbReference>
<dbReference type="InterPro" id="IPR001692">
    <property type="entry name" value="Histidinol_DH_CS"/>
</dbReference>
<dbReference type="Gene3D" id="1.20.5.1300">
    <property type="match status" value="1"/>
</dbReference>
<evidence type="ECO:0000256" key="10">
    <source>
        <dbReference type="RuleBase" id="RU004175"/>
    </source>
</evidence>
<reference evidence="11 12" key="1">
    <citation type="submission" date="2022-04" db="EMBL/GenBank/DDBJ databases">
        <title>Mechanism of arsenic methylation and mitigation arsenic toxicity by Bacillus sp. LH14 from an Arsenic-Contaminated Paddy Soil.</title>
        <authorList>
            <person name="Wang D."/>
        </authorList>
    </citation>
    <scope>NUCLEOTIDE SEQUENCE [LARGE SCALE GENOMIC DNA]</scope>
    <source>
        <strain evidence="11 12">LH14</strain>
    </source>
</reference>
<evidence type="ECO:0000256" key="8">
    <source>
        <dbReference type="HAMAP-Rule" id="MF_01024"/>
    </source>
</evidence>
<dbReference type="Pfam" id="PF00815">
    <property type="entry name" value="Histidinol_dh"/>
    <property type="match status" value="1"/>
</dbReference>
<evidence type="ECO:0000256" key="2">
    <source>
        <dbReference type="ARBA" id="ARBA00010178"/>
    </source>
</evidence>
<dbReference type="NCBIfam" id="TIGR00069">
    <property type="entry name" value="hisD"/>
    <property type="match status" value="1"/>
</dbReference>
<dbReference type="SUPFAM" id="SSF53720">
    <property type="entry name" value="ALDH-like"/>
    <property type="match status" value="1"/>
</dbReference>
<feature type="binding site" evidence="8">
    <location>
        <position position="233"/>
    </location>
    <ligand>
        <name>substrate</name>
    </ligand>
</feature>
<evidence type="ECO:0000313" key="11">
    <source>
        <dbReference type="EMBL" id="UPM52954.1"/>
    </source>
</evidence>
<dbReference type="PROSITE" id="PS00611">
    <property type="entry name" value="HISOL_DEHYDROGENASE"/>
    <property type="match status" value="1"/>
</dbReference>
<keyword evidence="8" id="KW-0520">NAD</keyword>
<dbReference type="PIRSF" id="PIRSF000099">
    <property type="entry name" value="Histidinol_dh"/>
    <property type="match status" value="1"/>
</dbReference>
<feature type="binding site" evidence="8">
    <location>
        <position position="357"/>
    </location>
    <ligand>
        <name>substrate</name>
    </ligand>
</feature>
<dbReference type="InterPro" id="IPR016161">
    <property type="entry name" value="Ald_DH/histidinol_DH"/>
</dbReference>
<organism evidence="11 12">
    <name type="scientific">Gottfriedia acidiceleris</name>
    <dbReference type="NCBI Taxonomy" id="371036"/>
    <lineage>
        <taxon>Bacteria</taxon>
        <taxon>Bacillati</taxon>
        <taxon>Bacillota</taxon>
        <taxon>Bacilli</taxon>
        <taxon>Bacillales</taxon>
        <taxon>Bacillaceae</taxon>
        <taxon>Gottfriedia</taxon>
    </lineage>
</organism>
<feature type="active site" description="Proton acceptor" evidence="8">
    <location>
        <position position="324"/>
    </location>
</feature>
<evidence type="ECO:0000256" key="4">
    <source>
        <dbReference type="ARBA" id="ARBA00022723"/>
    </source>
</evidence>
<evidence type="ECO:0000256" key="5">
    <source>
        <dbReference type="ARBA" id="ARBA00022833"/>
    </source>
</evidence>
<comment type="function">
    <text evidence="1 8">Catalyzes the sequential NAD-dependent oxidations of L-histidinol to L-histidinaldehyde and then to L-histidine.</text>
</comment>
<dbReference type="PRINTS" id="PR00083">
    <property type="entry name" value="HOLDHDRGNASE"/>
</dbReference>
<dbReference type="PANTHER" id="PTHR21256:SF2">
    <property type="entry name" value="HISTIDINE BIOSYNTHESIS TRIFUNCTIONAL PROTEIN"/>
    <property type="match status" value="1"/>
</dbReference>
<keyword evidence="12" id="KW-1185">Reference proteome</keyword>
<dbReference type="HAMAP" id="MF_01024">
    <property type="entry name" value="HisD"/>
    <property type="match status" value="1"/>
</dbReference>
<feature type="binding site" evidence="8">
    <location>
        <position position="255"/>
    </location>
    <ligand>
        <name>Zn(2+)</name>
        <dbReference type="ChEBI" id="CHEBI:29105"/>
    </ligand>
</feature>
<dbReference type="Gene3D" id="3.40.50.1980">
    <property type="entry name" value="Nitrogenase molybdenum iron protein domain"/>
    <property type="match status" value="2"/>
</dbReference>
<evidence type="ECO:0000256" key="9">
    <source>
        <dbReference type="PIRNR" id="PIRNR000099"/>
    </source>
</evidence>
<keyword evidence="8" id="KW-0028">Amino-acid biosynthesis</keyword>
<feature type="binding site" evidence="8">
    <location>
        <position position="324"/>
    </location>
    <ligand>
        <name>substrate</name>
    </ligand>
</feature>
<comment type="similarity">
    <text evidence="2 8 9 10">Belongs to the histidinol dehydrogenase family.</text>
</comment>
<accession>A0ABY4JGK6</accession>
<feature type="binding site" evidence="8">
    <location>
        <position position="258"/>
    </location>
    <ligand>
        <name>substrate</name>
    </ligand>
</feature>
<comment type="cofactor">
    <cofactor evidence="8">
        <name>Zn(2+)</name>
        <dbReference type="ChEBI" id="CHEBI:29105"/>
    </cofactor>
    <text evidence="8">Binds 1 zinc ion per subunit.</text>
</comment>
<dbReference type="GO" id="GO:0004399">
    <property type="term" value="F:histidinol dehydrogenase activity"/>
    <property type="evidence" value="ECO:0007669"/>
    <property type="project" value="UniProtKB-EC"/>
</dbReference>
<feature type="binding site" evidence="8">
    <location>
        <position position="416"/>
    </location>
    <ligand>
        <name>substrate</name>
    </ligand>
</feature>
<feature type="binding site" evidence="8">
    <location>
        <position position="210"/>
    </location>
    <ligand>
        <name>NAD(+)</name>
        <dbReference type="ChEBI" id="CHEBI:57540"/>
    </ligand>
</feature>
<dbReference type="CDD" id="cd06572">
    <property type="entry name" value="Histidinol_dh"/>
    <property type="match status" value="1"/>
</dbReference>
<keyword evidence="4 8" id="KW-0479">Metal-binding</keyword>
<name>A0ABY4JGK6_9BACI</name>